<evidence type="ECO:0000313" key="2">
    <source>
        <dbReference type="Proteomes" id="UP000288805"/>
    </source>
</evidence>
<reference evidence="1 2" key="1">
    <citation type="journal article" date="2018" name="PLoS Genet.">
        <title>Population sequencing reveals clonal diversity and ancestral inbreeding in the grapevine cultivar Chardonnay.</title>
        <authorList>
            <person name="Roach M.J."/>
            <person name="Johnson D.L."/>
            <person name="Bohlmann J."/>
            <person name="van Vuuren H.J."/>
            <person name="Jones S.J."/>
            <person name="Pretorius I.S."/>
            <person name="Schmidt S.A."/>
            <person name="Borneman A.R."/>
        </authorList>
    </citation>
    <scope>NUCLEOTIDE SEQUENCE [LARGE SCALE GENOMIC DNA]</scope>
    <source>
        <strain evidence="2">cv. Chardonnay</strain>
        <tissue evidence="1">Leaf</tissue>
    </source>
</reference>
<accession>A0A438ESI3</accession>
<dbReference type="AlphaFoldDB" id="A0A438ESI3"/>
<sequence length="175" mass="21070">MRVGSVLANGFKELSKSPNQWKSSAKEDNWLGGKDIRWMVHIYDPTIFLKYFKEGFSVWWRDFWSERWEGYKFMKKLPFVKSKLKEWNKEGNLSLKLSMLRALRKGELEELLLKEEVHWRQKARVTWVKEGNCNSKFLRRVVNGRHNRNYIKVLEDEEGALLDNIDKFSEEILHF</sequence>
<evidence type="ECO:0000313" key="1">
    <source>
        <dbReference type="EMBL" id="RVW50558.1"/>
    </source>
</evidence>
<evidence type="ECO:0008006" key="3">
    <source>
        <dbReference type="Google" id="ProtNLM"/>
    </source>
</evidence>
<organism evidence="1 2">
    <name type="scientific">Vitis vinifera</name>
    <name type="common">Grape</name>
    <dbReference type="NCBI Taxonomy" id="29760"/>
    <lineage>
        <taxon>Eukaryota</taxon>
        <taxon>Viridiplantae</taxon>
        <taxon>Streptophyta</taxon>
        <taxon>Embryophyta</taxon>
        <taxon>Tracheophyta</taxon>
        <taxon>Spermatophyta</taxon>
        <taxon>Magnoliopsida</taxon>
        <taxon>eudicotyledons</taxon>
        <taxon>Gunneridae</taxon>
        <taxon>Pentapetalae</taxon>
        <taxon>rosids</taxon>
        <taxon>Vitales</taxon>
        <taxon>Vitaceae</taxon>
        <taxon>Viteae</taxon>
        <taxon>Vitis</taxon>
    </lineage>
</organism>
<name>A0A438ESI3_VITVI</name>
<dbReference type="Proteomes" id="UP000288805">
    <property type="component" value="Unassembled WGS sequence"/>
</dbReference>
<comment type="caution">
    <text evidence="1">The sequence shown here is derived from an EMBL/GenBank/DDBJ whole genome shotgun (WGS) entry which is preliminary data.</text>
</comment>
<protein>
    <recommendedName>
        <fullName evidence="3">Reverse transcriptase zinc-binding domain-containing protein</fullName>
    </recommendedName>
</protein>
<proteinExistence type="predicted"/>
<gene>
    <name evidence="1" type="ORF">CK203_074507</name>
</gene>
<dbReference type="EMBL" id="QGNW01001195">
    <property type="protein sequence ID" value="RVW50558.1"/>
    <property type="molecule type" value="Genomic_DNA"/>
</dbReference>